<dbReference type="InterPro" id="IPR011528">
    <property type="entry name" value="NERD"/>
</dbReference>
<dbReference type="InterPro" id="IPR027785">
    <property type="entry name" value="UvrD-like_helicase_C"/>
</dbReference>
<evidence type="ECO:0000313" key="4">
    <source>
        <dbReference type="Proteomes" id="UP000320717"/>
    </source>
</evidence>
<dbReference type="RefSeq" id="WP_146278212.1">
    <property type="nucleotide sequence ID" value="NZ_CP042260.1"/>
</dbReference>
<name>A0ABX5YEG5_9MICC</name>
<dbReference type="Pfam" id="PF13538">
    <property type="entry name" value="UvrD_C_2"/>
    <property type="match status" value="1"/>
</dbReference>
<gene>
    <name evidence="3" type="ORF">FQA45_09805</name>
</gene>
<evidence type="ECO:0000259" key="2">
    <source>
        <dbReference type="Pfam" id="PF13538"/>
    </source>
</evidence>
<dbReference type="PANTHER" id="PTHR11070:SF2">
    <property type="entry name" value="ATP-DEPENDENT DNA HELICASE SRS2"/>
    <property type="match status" value="1"/>
</dbReference>
<dbReference type="InterPro" id="IPR000212">
    <property type="entry name" value="DNA_helicase_UvrD/REP"/>
</dbReference>
<feature type="domain" description="UvrD-like helicase C-terminal" evidence="2">
    <location>
        <begin position="508"/>
        <end position="554"/>
    </location>
</feature>
<evidence type="ECO:0000313" key="3">
    <source>
        <dbReference type="EMBL" id="QDY68055.1"/>
    </source>
</evidence>
<dbReference type="EMBL" id="CP042260">
    <property type="protein sequence ID" value="QDY68055.1"/>
    <property type="molecule type" value="Genomic_DNA"/>
</dbReference>
<dbReference type="Gene3D" id="3.40.50.300">
    <property type="entry name" value="P-loop containing nucleotide triphosphate hydrolases"/>
    <property type="match status" value="2"/>
</dbReference>
<dbReference type="Pfam" id="PF08378">
    <property type="entry name" value="NERD"/>
    <property type="match status" value="1"/>
</dbReference>
<organism evidence="3 4">
    <name type="scientific">Glutamicibacter halophytocola</name>
    <dbReference type="NCBI Taxonomy" id="1933880"/>
    <lineage>
        <taxon>Bacteria</taxon>
        <taxon>Bacillati</taxon>
        <taxon>Actinomycetota</taxon>
        <taxon>Actinomycetes</taxon>
        <taxon>Micrococcales</taxon>
        <taxon>Micrococcaceae</taxon>
        <taxon>Glutamicibacter</taxon>
    </lineage>
</organism>
<dbReference type="InterPro" id="IPR027417">
    <property type="entry name" value="P-loop_NTPase"/>
</dbReference>
<accession>A0ABX5YEG5</accession>
<dbReference type="PANTHER" id="PTHR11070">
    <property type="entry name" value="UVRD / RECB / PCRA DNA HELICASE FAMILY MEMBER"/>
    <property type="match status" value="1"/>
</dbReference>
<evidence type="ECO:0000259" key="1">
    <source>
        <dbReference type="Pfam" id="PF08378"/>
    </source>
</evidence>
<sequence>MIPSFCPSDVPPGEKAVYSAFQRDDATREWTILHSLGIAEHVRQVQGESDFVFIVPGSGILVVEVKSHQSVSRDDNGTWILGKDKPTSRGPFQQANEAMHSLLTFMNKQKLALDDIPVVFAVWFTGVRARAILPQNPEWHDWQVLDITDLENPRKAILNVLEAGSRHLGSKVRRFSAGDFGPDSTKAKIIANALRPKFELATVGADRRRDREANLLNFMEEQYLALDSASDNFSMLFYGPAGSGKTFLAQESARREASTNKQGRLLCYNRLLGDYLSQQMKDIKGLTTGTLHHELLRISGLDCVPEDATSDFWNEELPERALENILNTDDKYVGDFLVVDEIQDMSKGPLLDVLDAMVHGGLQNGRVLFYGDFERQAIYANEVGRDLLFQRSSRLPQFKLVMNCRNVPRIGYQTNMLTKLQPGYTHFRREDDGIDPEIRTYKRPDDQTKLLASAIRKLKAEGYSLDEIVVLSPLRDKSVAAQTSDSWLRQILTPVIDVSDSRPGKVRYCTIHAFKGLEAPVIVLTDLDHRHMHPHEDALLYVALTRATDRLFVIAEDTTLKNLIGKD</sequence>
<dbReference type="SUPFAM" id="SSF52540">
    <property type="entry name" value="P-loop containing nucleoside triphosphate hydrolases"/>
    <property type="match status" value="1"/>
</dbReference>
<dbReference type="Proteomes" id="UP000320717">
    <property type="component" value="Chromosome"/>
</dbReference>
<feature type="domain" description="NERD" evidence="1">
    <location>
        <begin position="13"/>
        <end position="110"/>
    </location>
</feature>
<protein>
    <submittedName>
        <fullName evidence="3">Nuclease</fullName>
    </submittedName>
</protein>
<keyword evidence="4" id="KW-1185">Reference proteome</keyword>
<proteinExistence type="predicted"/>
<reference evidence="3 4" key="1">
    <citation type="submission" date="2019-07" db="EMBL/GenBank/DDBJ databases">
        <title>Complete Genome Sequence of drought tolerant Plant Growth-Promoting Rhizobacterium Glutamicibacter halophytocola DR408.</title>
        <authorList>
            <person name="Nishu S.D."/>
            <person name="Lee T.K."/>
        </authorList>
    </citation>
    <scope>NUCLEOTIDE SEQUENCE [LARGE SCALE GENOMIC DNA]</scope>
    <source>
        <strain evidence="3 4">DR408</strain>
    </source>
</reference>